<dbReference type="SUPFAM" id="SSF56281">
    <property type="entry name" value="Metallo-hydrolase/oxidoreductase"/>
    <property type="match status" value="1"/>
</dbReference>
<dbReference type="RefSeq" id="WP_066240813.1">
    <property type="nucleotide sequence ID" value="NZ_LSGP01000017.1"/>
</dbReference>
<sequence length="244" mass="26514">MKIKFLGSGDAFGSGGRLQTCILISTEDKKILLDCGASSQIAIRKFNVNPNEISTIFLTHLHGDHFAGIPFFILDAQLISKRTSPLVIAGPSGTERRIIEAMEVLFPGSSTSQKKFELRIEELPLQQASVIDGVKVTPFPVVHPSGNPSTALRAEFCGKIITYTGDTEWAATLLDAAADADILIAEAYAFDNKIKFHLDAATLSEEFGRLKAKRIILTHLGPASLDRLADLPFEYAIDGKEISI</sequence>
<dbReference type="InterPro" id="IPR036866">
    <property type="entry name" value="RibonucZ/Hydroxyglut_hydro"/>
</dbReference>
<gene>
    <name evidence="2" type="ORF">AXX12_06280</name>
</gene>
<protein>
    <submittedName>
        <fullName evidence="2">MBL fold metallo-hydrolase</fullName>
    </submittedName>
</protein>
<accession>A0A154BQ15</accession>
<evidence type="ECO:0000313" key="2">
    <source>
        <dbReference type="EMBL" id="KYZ76047.1"/>
    </source>
</evidence>
<dbReference type="OrthoDB" id="9800940at2"/>
<dbReference type="SMART" id="SM00849">
    <property type="entry name" value="Lactamase_B"/>
    <property type="match status" value="1"/>
</dbReference>
<proteinExistence type="predicted"/>
<organism evidence="2 3">
    <name type="scientific">Anaerosporomusa subterranea</name>
    <dbReference type="NCBI Taxonomy" id="1794912"/>
    <lineage>
        <taxon>Bacteria</taxon>
        <taxon>Bacillati</taxon>
        <taxon>Bacillota</taxon>
        <taxon>Negativicutes</taxon>
        <taxon>Acetonemataceae</taxon>
        <taxon>Anaerosporomusa</taxon>
    </lineage>
</organism>
<dbReference type="PANTHER" id="PTHR46018:SF7">
    <property type="entry name" value="RIBONUCLEASE Z"/>
    <property type="match status" value="1"/>
</dbReference>
<dbReference type="CDD" id="cd07740">
    <property type="entry name" value="metallo-hydrolase-like_MBL-fold"/>
    <property type="match status" value="1"/>
</dbReference>
<dbReference type="Pfam" id="PF23023">
    <property type="entry name" value="Anti-Pycsar_Apyc1"/>
    <property type="match status" value="1"/>
</dbReference>
<keyword evidence="2" id="KW-0378">Hydrolase</keyword>
<dbReference type="AlphaFoldDB" id="A0A154BQ15"/>
<dbReference type="GO" id="GO:0042781">
    <property type="term" value="F:3'-tRNA processing endoribonuclease activity"/>
    <property type="evidence" value="ECO:0007669"/>
    <property type="project" value="TreeGrafter"/>
</dbReference>
<dbReference type="Gene3D" id="3.60.15.10">
    <property type="entry name" value="Ribonuclease Z/Hydroxyacylglutathione hydrolase-like"/>
    <property type="match status" value="1"/>
</dbReference>
<dbReference type="EMBL" id="LSGP01000017">
    <property type="protein sequence ID" value="KYZ76047.1"/>
    <property type="molecule type" value="Genomic_DNA"/>
</dbReference>
<reference evidence="2 3" key="1">
    <citation type="submission" date="2016-02" db="EMBL/GenBank/DDBJ databases">
        <title>Anaerosporomusa subterraneum gen. nov., sp. nov., a spore-forming obligate anaerobe isolated from saprolite.</title>
        <authorList>
            <person name="Choi J.K."/>
            <person name="Shah M."/>
            <person name="Yee N."/>
        </authorList>
    </citation>
    <scope>NUCLEOTIDE SEQUENCE [LARGE SCALE GENOMIC DNA]</scope>
    <source>
        <strain evidence="2 3">RU4</strain>
    </source>
</reference>
<feature type="domain" description="Metallo-beta-lactamase" evidence="1">
    <location>
        <begin position="18"/>
        <end position="219"/>
    </location>
</feature>
<dbReference type="STRING" id="1794912.AXX12_06280"/>
<dbReference type="Proteomes" id="UP000076268">
    <property type="component" value="Unassembled WGS sequence"/>
</dbReference>
<keyword evidence="3" id="KW-1185">Reference proteome</keyword>
<comment type="caution">
    <text evidence="2">The sequence shown here is derived from an EMBL/GenBank/DDBJ whole genome shotgun (WGS) entry which is preliminary data.</text>
</comment>
<evidence type="ECO:0000259" key="1">
    <source>
        <dbReference type="SMART" id="SM00849"/>
    </source>
</evidence>
<dbReference type="InterPro" id="IPR001279">
    <property type="entry name" value="Metallo-B-lactamas"/>
</dbReference>
<dbReference type="PANTHER" id="PTHR46018">
    <property type="entry name" value="ZINC PHOSPHODIESTERASE ELAC PROTEIN 1"/>
    <property type="match status" value="1"/>
</dbReference>
<evidence type="ECO:0000313" key="3">
    <source>
        <dbReference type="Proteomes" id="UP000076268"/>
    </source>
</evidence>
<name>A0A154BQ15_ANASB</name>